<evidence type="ECO:0000313" key="3">
    <source>
        <dbReference type="Proteomes" id="UP001228113"/>
    </source>
</evidence>
<feature type="signal peptide" evidence="1">
    <location>
        <begin position="1"/>
        <end position="19"/>
    </location>
</feature>
<name>A0AA48GTM1_9BACT</name>
<gene>
    <name evidence="2" type="ORF">METESE_23400</name>
</gene>
<dbReference type="EMBL" id="AP027081">
    <property type="protein sequence ID" value="BDU77382.1"/>
    <property type="molecule type" value="Genomic_DNA"/>
</dbReference>
<reference evidence="2" key="1">
    <citation type="journal article" date="2023" name="Int. J. Syst. Evol. Microbiol.">
        <title>Mesoterricola silvestris gen. nov., sp. nov., Mesoterricola sediminis sp. nov., Geothrix oryzae sp. nov., Geothrix edaphica sp. nov., Geothrix rubra sp. nov., and Geothrix limicola sp. nov., six novel members of Acidobacteriota isolated from soils.</title>
        <authorList>
            <person name="Itoh H."/>
            <person name="Sugisawa Y."/>
            <person name="Mise K."/>
            <person name="Xu Z."/>
            <person name="Kuniyasu M."/>
            <person name="Ushijima N."/>
            <person name="Kawano K."/>
            <person name="Kobayashi E."/>
            <person name="Shiratori Y."/>
            <person name="Masuda Y."/>
            <person name="Senoo K."/>
        </authorList>
    </citation>
    <scope>NUCLEOTIDE SEQUENCE</scope>
    <source>
        <strain evidence="2">W786</strain>
    </source>
</reference>
<keyword evidence="3" id="KW-1185">Reference proteome</keyword>
<dbReference type="AlphaFoldDB" id="A0AA48GTM1"/>
<feature type="chain" id="PRO_5041258656" evidence="1">
    <location>
        <begin position="20"/>
        <end position="227"/>
    </location>
</feature>
<protein>
    <submittedName>
        <fullName evidence="2">Uncharacterized protein</fullName>
    </submittedName>
</protein>
<dbReference type="Proteomes" id="UP001228113">
    <property type="component" value="Chromosome"/>
</dbReference>
<accession>A0AA48GTM1</accession>
<proteinExistence type="predicted"/>
<evidence type="ECO:0000256" key="1">
    <source>
        <dbReference type="SAM" id="SignalP"/>
    </source>
</evidence>
<keyword evidence="1" id="KW-0732">Signal</keyword>
<dbReference type="KEGG" id="msea:METESE_23400"/>
<evidence type="ECO:0000313" key="2">
    <source>
        <dbReference type="EMBL" id="BDU77382.1"/>
    </source>
</evidence>
<sequence>MMPRPLRPAILFAAGCSLAAWSPTFHEAQTTKAARLLPAGMARFLEDHRRDLLAGARGQHNDQVPTVEDVEEQFRRVVALSEERKRPERIARELGVLAHQVQLLTDPSAVKGVTPLRESFQAYGEEKLARLVLSREPFWAVAAPLDPRPKLLEWARTKFERHEALQAWFDEGTGRRKGGWDELSVPFAQLQLAYSNGIHATANLWIQLWRAVGDLWVPQADEIHPGR</sequence>
<organism evidence="2 3">
    <name type="scientific">Mesoterricola sediminis</name>
    <dbReference type="NCBI Taxonomy" id="2927980"/>
    <lineage>
        <taxon>Bacteria</taxon>
        <taxon>Pseudomonadati</taxon>
        <taxon>Acidobacteriota</taxon>
        <taxon>Holophagae</taxon>
        <taxon>Holophagales</taxon>
        <taxon>Holophagaceae</taxon>
        <taxon>Mesoterricola</taxon>
    </lineage>
</organism>